<sequence length="187" mass="22085">MCSTDNKYRIIPHGKYKIVVVFYVPERLKTFDLQTIFCFQTDSKGRIKFTFDKQVFENPFVDTKLKGDSDGQETEEENTDEQETEDPIVEDSDEQEPVKVAVYVYGGEENEARLLHPYKMFEANPRRLVQTVNYDDFVADRKCNENRLHEVFQIVFKDLPLVQVGEIDFEQDAWKNQNDRGVGRRRR</sequence>
<name>A0ABD2IXY7_HETSC</name>
<organism evidence="2 3">
    <name type="scientific">Heterodera schachtii</name>
    <name type="common">Sugarbeet cyst nematode worm</name>
    <name type="synonym">Tylenchus schachtii</name>
    <dbReference type="NCBI Taxonomy" id="97005"/>
    <lineage>
        <taxon>Eukaryota</taxon>
        <taxon>Metazoa</taxon>
        <taxon>Ecdysozoa</taxon>
        <taxon>Nematoda</taxon>
        <taxon>Chromadorea</taxon>
        <taxon>Rhabditida</taxon>
        <taxon>Tylenchina</taxon>
        <taxon>Tylenchomorpha</taxon>
        <taxon>Tylenchoidea</taxon>
        <taxon>Heteroderidae</taxon>
        <taxon>Heteroderinae</taxon>
        <taxon>Heterodera</taxon>
    </lineage>
</organism>
<dbReference type="Proteomes" id="UP001620645">
    <property type="component" value="Unassembled WGS sequence"/>
</dbReference>
<evidence type="ECO:0000313" key="3">
    <source>
        <dbReference type="Proteomes" id="UP001620645"/>
    </source>
</evidence>
<evidence type="ECO:0000256" key="1">
    <source>
        <dbReference type="SAM" id="MobiDB-lite"/>
    </source>
</evidence>
<comment type="caution">
    <text evidence="2">The sequence shown here is derived from an EMBL/GenBank/DDBJ whole genome shotgun (WGS) entry which is preliminary data.</text>
</comment>
<gene>
    <name evidence="2" type="ORF">niasHS_008839</name>
</gene>
<dbReference type="AlphaFoldDB" id="A0ABD2IXY7"/>
<protein>
    <submittedName>
        <fullName evidence="2">Uncharacterized protein</fullName>
    </submittedName>
</protein>
<dbReference type="EMBL" id="JBICCN010000244">
    <property type="protein sequence ID" value="KAL3083967.1"/>
    <property type="molecule type" value="Genomic_DNA"/>
</dbReference>
<accession>A0ABD2IXY7</accession>
<feature type="compositionally biased region" description="Acidic residues" evidence="1">
    <location>
        <begin position="70"/>
        <end position="94"/>
    </location>
</feature>
<evidence type="ECO:0000313" key="2">
    <source>
        <dbReference type="EMBL" id="KAL3083967.1"/>
    </source>
</evidence>
<proteinExistence type="predicted"/>
<keyword evidence="3" id="KW-1185">Reference proteome</keyword>
<feature type="region of interest" description="Disordered" evidence="1">
    <location>
        <begin position="62"/>
        <end position="94"/>
    </location>
</feature>
<reference evidence="2 3" key="1">
    <citation type="submission" date="2024-10" db="EMBL/GenBank/DDBJ databases">
        <authorList>
            <person name="Kim D."/>
        </authorList>
    </citation>
    <scope>NUCLEOTIDE SEQUENCE [LARGE SCALE GENOMIC DNA]</scope>
    <source>
        <strain evidence="2">Taebaek</strain>
    </source>
</reference>